<dbReference type="AlphaFoldDB" id="A0A9P4TXC3"/>
<comment type="caution">
    <text evidence="6">The sequence shown here is derived from an EMBL/GenBank/DDBJ whole genome shotgun (WGS) entry which is preliminary data.</text>
</comment>
<gene>
    <name evidence="6" type="ORF">EJ08DRAFT_735480</name>
</gene>
<dbReference type="PANTHER" id="PTHR22846">
    <property type="entry name" value="WD40 REPEAT PROTEIN"/>
    <property type="match status" value="1"/>
</dbReference>
<evidence type="ECO:0000256" key="1">
    <source>
        <dbReference type="ARBA" id="ARBA00004123"/>
    </source>
</evidence>
<dbReference type="InterPro" id="IPR015943">
    <property type="entry name" value="WD40/YVTN_repeat-like_dom_sf"/>
</dbReference>
<keyword evidence="7" id="KW-1185">Reference proteome</keyword>
<dbReference type="Pfam" id="PF08513">
    <property type="entry name" value="LisH"/>
    <property type="match status" value="1"/>
</dbReference>
<dbReference type="SUPFAM" id="SSF101908">
    <property type="entry name" value="Putative isomerase YbhE"/>
    <property type="match status" value="1"/>
</dbReference>
<dbReference type="InterPro" id="IPR001680">
    <property type="entry name" value="WD40_rpt"/>
</dbReference>
<dbReference type="Gene3D" id="2.130.10.10">
    <property type="entry name" value="YVTN repeat-like/Quinoprotein amine dehydrogenase"/>
    <property type="match status" value="1"/>
</dbReference>
<sequence>MPVDQPEASEPEKLSSNVMNYMVWRYLQESGYGRAAHQLRREWVGTVNKPDELPFAQNVKKSQLVHLVQDGLYMDNLQAQVRPGNPRRFVFGPDHGPKFSIPAEEPRERRPMRDSSRISSTADRELPNGGSAAETPVPRGPKRKRKSGGNDNNKRMNGDMMDIDGSAMGHASMLDPTVAEAESPLPVIEEAPKVDTLSIGQSKESLTEQPRDLFPDTSFISSDPDTTLEFVKWSPHHPQALFTAGNNTMRTYNIRSSAPENGLEETYHAGAIHLENYAIEGFEWTGEGTAVFSMSERYENEHGDSMDRKKLMTLSNFGQQINLLHPQAGGVVALKYNPDSKLLICLSFGPLAVIRIFKRSPDSNTFELTHDKTMSAEIYDASWTAPNKFMVCGISTLELYSVDTDQISLIKSVETPHDWFRISFDPVCDIVACTDECMRALGIMQLGHDDLKVEVEPFKESSITEIAFQPLPNSSTHTPNSPRLLATATANGKIQIWNALLPFTCLYTFSMGMQSAAQTIAFSPDGFYLAAAGYDKLFVWKSEGGGEEAKAVWKCGGGDERWKCEPGDEDGDAVWLHNLSWDMEGKKIAFGLGGQVAIMRLKVA</sequence>
<dbReference type="PANTHER" id="PTHR22846:SF2">
    <property type="entry name" value="F-BOX-LIKE_WD REPEAT-CONTAINING PROTEIN EBI"/>
    <property type="match status" value="1"/>
</dbReference>
<keyword evidence="3" id="KW-0677">Repeat</keyword>
<protein>
    <recommendedName>
        <fullName evidence="8">LisH domain-containing protein</fullName>
    </recommendedName>
</protein>
<feature type="region of interest" description="Disordered" evidence="5">
    <location>
        <begin position="84"/>
        <end position="162"/>
    </location>
</feature>
<accession>A0A9P4TXC3</accession>
<evidence type="ECO:0000256" key="5">
    <source>
        <dbReference type="SAM" id="MobiDB-lite"/>
    </source>
</evidence>
<evidence type="ECO:0000313" key="7">
    <source>
        <dbReference type="Proteomes" id="UP000800235"/>
    </source>
</evidence>
<evidence type="ECO:0000313" key="6">
    <source>
        <dbReference type="EMBL" id="KAF2428708.1"/>
    </source>
</evidence>
<reference evidence="6" key="1">
    <citation type="journal article" date="2020" name="Stud. Mycol.">
        <title>101 Dothideomycetes genomes: a test case for predicting lifestyles and emergence of pathogens.</title>
        <authorList>
            <person name="Haridas S."/>
            <person name="Albert R."/>
            <person name="Binder M."/>
            <person name="Bloem J."/>
            <person name="Labutti K."/>
            <person name="Salamov A."/>
            <person name="Andreopoulos B."/>
            <person name="Baker S."/>
            <person name="Barry K."/>
            <person name="Bills G."/>
            <person name="Bluhm B."/>
            <person name="Cannon C."/>
            <person name="Castanera R."/>
            <person name="Culley D."/>
            <person name="Daum C."/>
            <person name="Ezra D."/>
            <person name="Gonzalez J."/>
            <person name="Henrissat B."/>
            <person name="Kuo A."/>
            <person name="Liang C."/>
            <person name="Lipzen A."/>
            <person name="Lutzoni F."/>
            <person name="Magnuson J."/>
            <person name="Mondo S."/>
            <person name="Nolan M."/>
            <person name="Ohm R."/>
            <person name="Pangilinan J."/>
            <person name="Park H.-J."/>
            <person name="Ramirez L."/>
            <person name="Alfaro M."/>
            <person name="Sun H."/>
            <person name="Tritt A."/>
            <person name="Yoshinaga Y."/>
            <person name="Zwiers L.-H."/>
            <person name="Turgeon B."/>
            <person name="Goodwin S."/>
            <person name="Spatafora J."/>
            <person name="Crous P."/>
            <person name="Grigoriev I."/>
        </authorList>
    </citation>
    <scope>NUCLEOTIDE SEQUENCE</scope>
    <source>
        <strain evidence="6">CBS 130266</strain>
    </source>
</reference>
<dbReference type="PROSITE" id="PS50896">
    <property type="entry name" value="LISH"/>
    <property type="match status" value="1"/>
</dbReference>
<dbReference type="OrthoDB" id="1367865at2759"/>
<dbReference type="Pfam" id="PF00400">
    <property type="entry name" value="WD40"/>
    <property type="match status" value="1"/>
</dbReference>
<name>A0A9P4TXC3_9PEZI</name>
<evidence type="ECO:0000256" key="4">
    <source>
        <dbReference type="ARBA" id="ARBA00023242"/>
    </source>
</evidence>
<dbReference type="Proteomes" id="UP000800235">
    <property type="component" value="Unassembled WGS sequence"/>
</dbReference>
<dbReference type="GO" id="GO:0003714">
    <property type="term" value="F:transcription corepressor activity"/>
    <property type="evidence" value="ECO:0007669"/>
    <property type="project" value="InterPro"/>
</dbReference>
<keyword evidence="4" id="KW-0539">Nucleus</keyword>
<evidence type="ECO:0008006" key="8">
    <source>
        <dbReference type="Google" id="ProtNLM"/>
    </source>
</evidence>
<comment type="subcellular location">
    <subcellularLocation>
        <location evidence="1">Nucleus</location>
    </subcellularLocation>
</comment>
<dbReference type="SMART" id="SM00320">
    <property type="entry name" value="WD40"/>
    <property type="match status" value="4"/>
</dbReference>
<evidence type="ECO:0000256" key="3">
    <source>
        <dbReference type="ARBA" id="ARBA00022737"/>
    </source>
</evidence>
<dbReference type="GO" id="GO:0034967">
    <property type="term" value="C:Set3 complex"/>
    <property type="evidence" value="ECO:0007669"/>
    <property type="project" value="TreeGrafter"/>
</dbReference>
<proteinExistence type="predicted"/>
<feature type="compositionally biased region" description="Basic and acidic residues" evidence="5">
    <location>
        <begin position="104"/>
        <end position="126"/>
    </location>
</feature>
<keyword evidence="2" id="KW-0853">WD repeat</keyword>
<dbReference type="InterPro" id="IPR045183">
    <property type="entry name" value="Ebi-like"/>
</dbReference>
<organism evidence="6 7">
    <name type="scientific">Tothia fuscella</name>
    <dbReference type="NCBI Taxonomy" id="1048955"/>
    <lineage>
        <taxon>Eukaryota</taxon>
        <taxon>Fungi</taxon>
        <taxon>Dikarya</taxon>
        <taxon>Ascomycota</taxon>
        <taxon>Pezizomycotina</taxon>
        <taxon>Dothideomycetes</taxon>
        <taxon>Pleosporomycetidae</taxon>
        <taxon>Venturiales</taxon>
        <taxon>Cylindrosympodiaceae</taxon>
        <taxon>Tothia</taxon>
    </lineage>
</organism>
<dbReference type="InterPro" id="IPR006594">
    <property type="entry name" value="LisH"/>
</dbReference>
<dbReference type="EMBL" id="MU007053">
    <property type="protein sequence ID" value="KAF2428708.1"/>
    <property type="molecule type" value="Genomic_DNA"/>
</dbReference>
<evidence type="ECO:0000256" key="2">
    <source>
        <dbReference type="ARBA" id="ARBA00022574"/>
    </source>
</evidence>
<dbReference type="Gene3D" id="1.20.960.30">
    <property type="match status" value="1"/>
</dbReference>
<dbReference type="GO" id="GO:0006357">
    <property type="term" value="P:regulation of transcription by RNA polymerase II"/>
    <property type="evidence" value="ECO:0007669"/>
    <property type="project" value="TreeGrafter"/>
</dbReference>